<dbReference type="GO" id="GO:0016491">
    <property type="term" value="F:oxidoreductase activity"/>
    <property type="evidence" value="ECO:0007669"/>
    <property type="project" value="UniProtKB-KW"/>
</dbReference>
<evidence type="ECO:0000256" key="1">
    <source>
        <dbReference type="ARBA" id="ARBA00006484"/>
    </source>
</evidence>
<dbReference type="Pfam" id="PF00106">
    <property type="entry name" value="adh_short"/>
    <property type="match status" value="1"/>
</dbReference>
<dbReference type="CDD" id="cd05374">
    <property type="entry name" value="17beta-HSD-like_SDR_c"/>
    <property type="match status" value="1"/>
</dbReference>
<dbReference type="SUPFAM" id="SSF51735">
    <property type="entry name" value="NAD(P)-binding Rossmann-fold domains"/>
    <property type="match status" value="1"/>
</dbReference>
<evidence type="ECO:0000256" key="2">
    <source>
        <dbReference type="ARBA" id="ARBA00023002"/>
    </source>
</evidence>
<dbReference type="EMBL" id="KL198075">
    <property type="protein sequence ID" value="KDQ09716.1"/>
    <property type="molecule type" value="Genomic_DNA"/>
</dbReference>
<protein>
    <recommendedName>
        <fullName evidence="6">NAD(P)-binding protein</fullName>
    </recommendedName>
</protein>
<evidence type="ECO:0008006" key="6">
    <source>
        <dbReference type="Google" id="ProtNLM"/>
    </source>
</evidence>
<dbReference type="STRING" id="930990.A0A067MDP4"/>
<evidence type="ECO:0000313" key="5">
    <source>
        <dbReference type="Proteomes" id="UP000027195"/>
    </source>
</evidence>
<accession>A0A067MDP4</accession>
<dbReference type="AlphaFoldDB" id="A0A067MDP4"/>
<evidence type="ECO:0000313" key="4">
    <source>
        <dbReference type="EMBL" id="KDQ09716.1"/>
    </source>
</evidence>
<dbReference type="PANTHER" id="PTHR43976">
    <property type="entry name" value="SHORT CHAIN DEHYDROGENASE"/>
    <property type="match status" value="1"/>
</dbReference>
<comment type="similarity">
    <text evidence="1 3">Belongs to the short-chain dehydrogenases/reductases (SDR) family.</text>
</comment>
<dbReference type="InParanoid" id="A0A067MDP4"/>
<gene>
    <name evidence="4" type="ORF">BOTBODRAFT_190914</name>
</gene>
<organism evidence="4 5">
    <name type="scientific">Botryobasidium botryosum (strain FD-172 SS1)</name>
    <dbReference type="NCBI Taxonomy" id="930990"/>
    <lineage>
        <taxon>Eukaryota</taxon>
        <taxon>Fungi</taxon>
        <taxon>Dikarya</taxon>
        <taxon>Basidiomycota</taxon>
        <taxon>Agaricomycotina</taxon>
        <taxon>Agaricomycetes</taxon>
        <taxon>Cantharellales</taxon>
        <taxon>Botryobasidiaceae</taxon>
        <taxon>Botryobasidium</taxon>
    </lineage>
</organism>
<keyword evidence="5" id="KW-1185">Reference proteome</keyword>
<dbReference type="PANTHER" id="PTHR43976:SF16">
    <property type="entry name" value="SHORT-CHAIN DEHYDROGENASE_REDUCTASE FAMILY PROTEIN"/>
    <property type="match status" value="1"/>
</dbReference>
<proteinExistence type="inferred from homology"/>
<dbReference type="InterPro" id="IPR051911">
    <property type="entry name" value="SDR_oxidoreductase"/>
</dbReference>
<dbReference type="HOGENOM" id="CLU_010194_2_9_1"/>
<evidence type="ECO:0000256" key="3">
    <source>
        <dbReference type="RuleBase" id="RU000363"/>
    </source>
</evidence>
<reference evidence="5" key="1">
    <citation type="journal article" date="2014" name="Proc. Natl. Acad. Sci. U.S.A.">
        <title>Extensive sampling of basidiomycete genomes demonstrates inadequacy of the white-rot/brown-rot paradigm for wood decay fungi.</title>
        <authorList>
            <person name="Riley R."/>
            <person name="Salamov A.A."/>
            <person name="Brown D.W."/>
            <person name="Nagy L.G."/>
            <person name="Floudas D."/>
            <person name="Held B.W."/>
            <person name="Levasseur A."/>
            <person name="Lombard V."/>
            <person name="Morin E."/>
            <person name="Otillar R."/>
            <person name="Lindquist E.A."/>
            <person name="Sun H."/>
            <person name="LaButti K.M."/>
            <person name="Schmutz J."/>
            <person name="Jabbour D."/>
            <person name="Luo H."/>
            <person name="Baker S.E."/>
            <person name="Pisabarro A.G."/>
            <person name="Walton J.D."/>
            <person name="Blanchette R.A."/>
            <person name="Henrissat B."/>
            <person name="Martin F."/>
            <person name="Cullen D."/>
            <person name="Hibbett D.S."/>
            <person name="Grigoriev I.V."/>
        </authorList>
    </citation>
    <scope>NUCLEOTIDE SEQUENCE [LARGE SCALE GENOMIC DNA]</scope>
    <source>
        <strain evidence="5">FD-172 SS1</strain>
    </source>
</reference>
<dbReference type="Gene3D" id="3.40.50.720">
    <property type="entry name" value="NAD(P)-binding Rossmann-like Domain"/>
    <property type="match status" value="1"/>
</dbReference>
<dbReference type="OrthoDB" id="1274115at2759"/>
<dbReference type="InterPro" id="IPR002347">
    <property type="entry name" value="SDR_fam"/>
</dbReference>
<sequence>MADTITRQPLVWLVTGTSSGLGNALSRAILARGDTVIATSRKSSAELAEAGAYTLPLDVTWGLEKLKEIVDGIVKQHSRIDVLVNNAGYAMTGALEEATPEETLDLFNSNVFGGLNVARAVLPHMRARKVGTVLWVGSLAGWTTVPYCGLYTSTKFATRSIAETLNVELSSISENLRSIYLEPGYFRTTFLSPGHRSDHNPRIGDYTPLTDKMDSIFKSIDQNQPGDPQKYTTKRASVVYVQLLIDFVKGEGKFAGKKVPVGLAVGSDSYKTVSKTCKDTLQVLEEWEDVIKSTDFPKEETA</sequence>
<dbReference type="Proteomes" id="UP000027195">
    <property type="component" value="Unassembled WGS sequence"/>
</dbReference>
<dbReference type="InterPro" id="IPR036291">
    <property type="entry name" value="NAD(P)-bd_dom_sf"/>
</dbReference>
<keyword evidence="2" id="KW-0560">Oxidoreductase</keyword>
<dbReference type="PRINTS" id="PR00080">
    <property type="entry name" value="SDRFAMILY"/>
</dbReference>
<name>A0A067MDP4_BOTB1</name>
<dbReference type="PRINTS" id="PR00081">
    <property type="entry name" value="GDHRDH"/>
</dbReference>